<dbReference type="AlphaFoldDB" id="A0A212KCB4"/>
<evidence type="ECO:0000256" key="2">
    <source>
        <dbReference type="SAM" id="SignalP"/>
    </source>
</evidence>
<accession>A0A212KCB4</accession>
<evidence type="ECO:0000259" key="3">
    <source>
        <dbReference type="Pfam" id="PF07007"/>
    </source>
</evidence>
<protein>
    <recommendedName>
        <fullName evidence="3">Lysozyme inhibitor LprI-like N-terminal domain-containing protein</fullName>
    </recommendedName>
</protein>
<sequence length="177" mass="18860">MSSARRSFATFFANLAAFSALCAVLLVAHPALAAEAAPQAAPPAQQDASAAAAADSPDQQDSALPAENLFSQTYQACMDEAAGVTTGMQDCMSAEQERLETRLNAQRARVAATLNPERAKAFNDALSAWDTLRKSGSLAMFDPNGGTLSPLMASLWYLEQTARMTRWVDVLQESAEQ</sequence>
<feature type="chain" id="PRO_5012645813" description="Lysozyme inhibitor LprI-like N-terminal domain-containing protein" evidence="2">
    <location>
        <begin position="34"/>
        <end position="177"/>
    </location>
</feature>
<dbReference type="Gene3D" id="1.20.1270.180">
    <property type="match status" value="1"/>
</dbReference>
<keyword evidence="2" id="KW-0732">Signal</keyword>
<dbReference type="Pfam" id="PF07007">
    <property type="entry name" value="LprI"/>
    <property type="match status" value="1"/>
</dbReference>
<dbReference type="RefSeq" id="WP_192113886.1">
    <property type="nucleotide sequence ID" value="NZ_CABUEN010000006.1"/>
</dbReference>
<evidence type="ECO:0000313" key="4">
    <source>
        <dbReference type="EMBL" id="SBW09359.1"/>
    </source>
</evidence>
<name>A0A212KCB4_9BACT</name>
<organism evidence="4">
    <name type="scientific">uncultured Desulfovibrio sp</name>
    <dbReference type="NCBI Taxonomy" id="167968"/>
    <lineage>
        <taxon>Bacteria</taxon>
        <taxon>Pseudomonadati</taxon>
        <taxon>Thermodesulfobacteriota</taxon>
        <taxon>Desulfovibrionia</taxon>
        <taxon>Desulfovibrionales</taxon>
        <taxon>Desulfovibrionaceae</taxon>
        <taxon>Desulfovibrio</taxon>
        <taxon>environmental samples</taxon>
    </lineage>
</organism>
<reference evidence="4" key="1">
    <citation type="submission" date="2016-04" db="EMBL/GenBank/DDBJ databases">
        <authorList>
            <person name="Evans L.H."/>
            <person name="Alamgir A."/>
            <person name="Owens N."/>
            <person name="Weber N.D."/>
            <person name="Virtaneva K."/>
            <person name="Barbian K."/>
            <person name="Babar A."/>
            <person name="Rosenke K."/>
        </authorList>
    </citation>
    <scope>NUCLEOTIDE SEQUENCE</scope>
    <source>
        <strain evidence="4">92-2</strain>
    </source>
</reference>
<evidence type="ECO:0000256" key="1">
    <source>
        <dbReference type="SAM" id="MobiDB-lite"/>
    </source>
</evidence>
<feature type="domain" description="Lysozyme inhibitor LprI-like N-terminal" evidence="3">
    <location>
        <begin position="77"/>
        <end position="166"/>
    </location>
</feature>
<dbReference type="InterPro" id="IPR009739">
    <property type="entry name" value="LprI-like_N"/>
</dbReference>
<proteinExistence type="predicted"/>
<feature type="region of interest" description="Disordered" evidence="1">
    <location>
        <begin position="38"/>
        <end position="62"/>
    </location>
</feature>
<feature type="signal peptide" evidence="2">
    <location>
        <begin position="1"/>
        <end position="33"/>
    </location>
</feature>
<dbReference type="EMBL" id="FLUP01000001">
    <property type="protein sequence ID" value="SBW09359.1"/>
    <property type="molecule type" value="Genomic_DNA"/>
</dbReference>
<gene>
    <name evidence="4" type="ORF">KM92DES2_12685</name>
</gene>